<dbReference type="PROSITE" id="PS50089">
    <property type="entry name" value="ZF_RING_2"/>
    <property type="match status" value="1"/>
</dbReference>
<feature type="transmembrane region" description="Helical" evidence="5">
    <location>
        <begin position="193"/>
        <end position="215"/>
    </location>
</feature>
<keyword evidence="8" id="KW-1185">Reference proteome</keyword>
<evidence type="ECO:0000313" key="8">
    <source>
        <dbReference type="Proteomes" id="UP000261540"/>
    </source>
</evidence>
<dbReference type="InterPro" id="IPR013083">
    <property type="entry name" value="Znf_RING/FYVE/PHD"/>
</dbReference>
<dbReference type="InterPro" id="IPR001841">
    <property type="entry name" value="Znf_RING"/>
</dbReference>
<evidence type="ECO:0000256" key="4">
    <source>
        <dbReference type="PROSITE-ProRule" id="PRU00175"/>
    </source>
</evidence>
<keyword evidence="5" id="KW-0472">Membrane</keyword>
<reference evidence="7" key="2">
    <citation type="submission" date="2025-09" db="UniProtKB">
        <authorList>
            <consortium name="Ensembl"/>
        </authorList>
    </citation>
    <scope>IDENTIFICATION</scope>
</reference>
<reference evidence="7" key="1">
    <citation type="submission" date="2025-08" db="UniProtKB">
        <authorList>
            <consortium name="Ensembl"/>
        </authorList>
    </citation>
    <scope>IDENTIFICATION</scope>
</reference>
<organism evidence="7 8">
    <name type="scientific">Paramormyrops kingsleyae</name>
    <dbReference type="NCBI Taxonomy" id="1676925"/>
    <lineage>
        <taxon>Eukaryota</taxon>
        <taxon>Metazoa</taxon>
        <taxon>Chordata</taxon>
        <taxon>Craniata</taxon>
        <taxon>Vertebrata</taxon>
        <taxon>Euteleostomi</taxon>
        <taxon>Actinopterygii</taxon>
        <taxon>Neopterygii</taxon>
        <taxon>Teleostei</taxon>
        <taxon>Osteoglossocephala</taxon>
        <taxon>Osteoglossomorpha</taxon>
        <taxon>Osteoglossiformes</taxon>
        <taxon>Mormyridae</taxon>
        <taxon>Paramormyrops</taxon>
    </lineage>
</organism>
<dbReference type="GeneTree" id="ENSGT00390000002856"/>
<keyword evidence="1" id="KW-0479">Metal-binding</keyword>
<dbReference type="PANTHER" id="PTHR47095:SF1">
    <property type="entry name" value="RING FINGER PROTEIN 222"/>
    <property type="match status" value="1"/>
</dbReference>
<evidence type="ECO:0000259" key="6">
    <source>
        <dbReference type="PROSITE" id="PS50089"/>
    </source>
</evidence>
<dbReference type="Gene3D" id="3.30.40.10">
    <property type="entry name" value="Zinc/RING finger domain, C3HC4 (zinc finger)"/>
    <property type="match status" value="1"/>
</dbReference>
<dbReference type="PROSITE" id="PS00518">
    <property type="entry name" value="ZF_RING_1"/>
    <property type="match status" value="1"/>
</dbReference>
<dbReference type="CDD" id="cd16564">
    <property type="entry name" value="RING-HC_RNF222"/>
    <property type="match status" value="1"/>
</dbReference>
<keyword evidence="5" id="KW-1133">Transmembrane helix</keyword>
<dbReference type="Pfam" id="PF13445">
    <property type="entry name" value="zf-RING_UBOX"/>
    <property type="match status" value="1"/>
</dbReference>
<dbReference type="SMART" id="SM00184">
    <property type="entry name" value="RING"/>
    <property type="match status" value="1"/>
</dbReference>
<dbReference type="PANTHER" id="PTHR47095">
    <property type="entry name" value="RING FINGER PROTEIN 222"/>
    <property type="match status" value="1"/>
</dbReference>
<feature type="domain" description="RING-type" evidence="6">
    <location>
        <begin position="18"/>
        <end position="68"/>
    </location>
</feature>
<evidence type="ECO:0000256" key="2">
    <source>
        <dbReference type="ARBA" id="ARBA00022771"/>
    </source>
</evidence>
<dbReference type="Proteomes" id="UP000261540">
    <property type="component" value="Unplaced"/>
</dbReference>
<dbReference type="OrthoDB" id="6270329at2759"/>
<sequence length="217" mass="23553">MGLPQGQADEQDLLDIECPVCYELFTGAERTLSCGHVFCHDCLVKTLVVGNGGGSQITRQNIICPVCRHMTFVIKGQPFVETGKTADDGQTLEVPVIHPIRAASNCFGTQGPTEYGAAHPTQSTIGMALQQMRFALSTCSGRQLSNYDSQIFIISNQGRPMSEQDTFSTASTIVSEQDQLQRRQARICTTARCLVLLLSLFSLLALVAATLPWVLLG</sequence>
<dbReference type="SUPFAM" id="SSF57850">
    <property type="entry name" value="RING/U-box"/>
    <property type="match status" value="1"/>
</dbReference>
<evidence type="ECO:0000313" key="7">
    <source>
        <dbReference type="Ensembl" id="ENSPKIP00000032202.1"/>
    </source>
</evidence>
<name>A0A3B3SNB3_9TELE</name>
<dbReference type="InterPro" id="IPR017907">
    <property type="entry name" value="Znf_RING_CS"/>
</dbReference>
<dbReference type="GO" id="GO:0008270">
    <property type="term" value="F:zinc ion binding"/>
    <property type="evidence" value="ECO:0007669"/>
    <property type="project" value="UniProtKB-KW"/>
</dbReference>
<dbReference type="InterPro" id="IPR042973">
    <property type="entry name" value="RNF222"/>
</dbReference>
<dbReference type="Ensembl" id="ENSPKIT00000013061.1">
    <property type="protein sequence ID" value="ENSPKIP00000032202.1"/>
    <property type="gene ID" value="ENSPKIG00000012387.1"/>
</dbReference>
<accession>A0A3B3SNB3</accession>
<dbReference type="AlphaFoldDB" id="A0A3B3SNB3"/>
<evidence type="ECO:0000256" key="3">
    <source>
        <dbReference type="ARBA" id="ARBA00022833"/>
    </source>
</evidence>
<keyword evidence="2 4" id="KW-0863">Zinc-finger</keyword>
<evidence type="ECO:0000256" key="1">
    <source>
        <dbReference type="ARBA" id="ARBA00022723"/>
    </source>
</evidence>
<dbReference type="InterPro" id="IPR027370">
    <property type="entry name" value="Znf-RING_euk"/>
</dbReference>
<protein>
    <submittedName>
        <fullName evidence="7">Ring finger protein 222</fullName>
    </submittedName>
</protein>
<keyword evidence="5" id="KW-0812">Transmembrane</keyword>
<keyword evidence="3" id="KW-0862">Zinc</keyword>
<evidence type="ECO:0000256" key="5">
    <source>
        <dbReference type="SAM" id="Phobius"/>
    </source>
</evidence>
<proteinExistence type="predicted"/>